<evidence type="ECO:0000259" key="5">
    <source>
        <dbReference type="Pfam" id="PF22780"/>
    </source>
</evidence>
<dbReference type="SUPFAM" id="SSF160996">
    <property type="entry name" value="HI0933 insert domain-like"/>
    <property type="match status" value="1"/>
</dbReference>
<name>A0A2W7N603_9RHOB</name>
<dbReference type="InterPro" id="IPR057661">
    <property type="entry name" value="RsdA/BaiN/AoA(So)_Rossmann"/>
</dbReference>
<keyword evidence="7" id="KW-1185">Reference proteome</keyword>
<comment type="caution">
    <text evidence="6">The sequence shown here is derived from an EMBL/GenBank/DDBJ whole genome shotgun (WGS) entry which is preliminary data.</text>
</comment>
<accession>A0A2W7N603</accession>
<keyword evidence="3" id="KW-0274">FAD</keyword>
<dbReference type="PANTHER" id="PTHR42887:SF1">
    <property type="entry name" value="BLR3961 PROTEIN"/>
    <property type="match status" value="1"/>
</dbReference>
<evidence type="ECO:0000256" key="2">
    <source>
        <dbReference type="ARBA" id="ARBA00022630"/>
    </source>
</evidence>
<dbReference type="OrthoDB" id="5288829at2"/>
<dbReference type="InterPro" id="IPR055178">
    <property type="entry name" value="RsdA/BaiN/AoA(So)-like_dom"/>
</dbReference>
<dbReference type="Gene3D" id="1.10.8.260">
    <property type="entry name" value="HI0933 insert domain-like"/>
    <property type="match status" value="1"/>
</dbReference>
<dbReference type="InterPro" id="IPR023166">
    <property type="entry name" value="BaiN-like_dom_sf"/>
</dbReference>
<sequence>MPPSPRDETPDALVIGAGPAGLMAAEELARAGRSVVIADAMPSPARKFLMAGKSGLNLTKVEDPDRFRAAYGEGAGPVPALVEAFGPAEIASWAEGLDQPLFTGSTGRVFPVAMKASPLLRAWLARLDKAGVILRRRWRWTGWHEGTCFETPEGARTLHPHVTILALGGASWRRLGSDGAWVPWLREAGVTVHAFRPANAGLGIDWSPHMAPHHGTPVKGVALDAGGTRHRGEFVVSATGLEGGGIYAVSRAVRDGADLYLDLKPDWPVERVEERLATARGAIGNRLRKGLRLDPVATALLMEFGRPVPRGSGLAALVKRLPVRHAGLAPLDAAISSAGGVAWESVDPSLMLRARPGAFVAGEMLDWEAPTGGYLLTACLATGRHAGRAAAAYLEAQKAARKDPRSLEQSAFPEVDPQIITRRHAMHETLRAAIDKLDAGDWEAAHEASQADPGPEAAWLHAHLHRVEGDEANAAYWYRRAGRDPFPGTVEEERAALRDAVSA</sequence>
<dbReference type="AlphaFoldDB" id="A0A2W7N603"/>
<dbReference type="InterPro" id="IPR022460">
    <property type="entry name" value="Flavoprotein_PP4765"/>
</dbReference>
<dbReference type="NCBIfam" id="TIGR00275">
    <property type="entry name" value="aminoacetone oxidase family FAD-binding enzyme"/>
    <property type="match status" value="1"/>
</dbReference>
<dbReference type="SUPFAM" id="SSF51905">
    <property type="entry name" value="FAD/NAD(P)-binding domain"/>
    <property type="match status" value="1"/>
</dbReference>
<dbReference type="PANTHER" id="PTHR42887">
    <property type="entry name" value="OS12G0638800 PROTEIN"/>
    <property type="match status" value="1"/>
</dbReference>
<dbReference type="Proteomes" id="UP000248916">
    <property type="component" value="Unassembled WGS sequence"/>
</dbReference>
<organism evidence="6 7">
    <name type="scientific">Palleronia aestuarii</name>
    <dbReference type="NCBI Taxonomy" id="568105"/>
    <lineage>
        <taxon>Bacteria</taxon>
        <taxon>Pseudomonadati</taxon>
        <taxon>Pseudomonadota</taxon>
        <taxon>Alphaproteobacteria</taxon>
        <taxon>Rhodobacterales</taxon>
        <taxon>Roseobacteraceae</taxon>
        <taxon>Palleronia</taxon>
    </lineage>
</organism>
<dbReference type="InterPro" id="IPR004792">
    <property type="entry name" value="BaiN-like"/>
</dbReference>
<evidence type="ECO:0000256" key="1">
    <source>
        <dbReference type="ARBA" id="ARBA00001974"/>
    </source>
</evidence>
<reference evidence="6 7" key="1">
    <citation type="submission" date="2018-06" db="EMBL/GenBank/DDBJ databases">
        <title>Genomic Encyclopedia of Archaeal and Bacterial Type Strains, Phase II (KMG-II): from individual species to whole genera.</title>
        <authorList>
            <person name="Goeker M."/>
        </authorList>
    </citation>
    <scope>NUCLEOTIDE SEQUENCE [LARGE SCALE GENOMIC DNA]</scope>
    <source>
        <strain evidence="6 7">DSM 22009</strain>
    </source>
</reference>
<dbReference type="Pfam" id="PF03486">
    <property type="entry name" value="HI0933_like"/>
    <property type="match status" value="1"/>
</dbReference>
<evidence type="ECO:0000256" key="3">
    <source>
        <dbReference type="ARBA" id="ARBA00022827"/>
    </source>
</evidence>
<comment type="cofactor">
    <cofactor evidence="1">
        <name>FAD</name>
        <dbReference type="ChEBI" id="CHEBI:57692"/>
    </cofactor>
</comment>
<gene>
    <name evidence="6" type="ORF">LX81_02478</name>
</gene>
<dbReference type="NCBIfam" id="TIGR03862">
    <property type="entry name" value="flavo_PP4765"/>
    <property type="match status" value="1"/>
</dbReference>
<evidence type="ECO:0000313" key="6">
    <source>
        <dbReference type="EMBL" id="PZX15845.1"/>
    </source>
</evidence>
<keyword evidence="2" id="KW-0285">Flavoprotein</keyword>
<proteinExistence type="predicted"/>
<evidence type="ECO:0000313" key="7">
    <source>
        <dbReference type="Proteomes" id="UP000248916"/>
    </source>
</evidence>
<feature type="domain" description="RsdA/BaiN/AoA(So)-like insert" evidence="5">
    <location>
        <begin position="196"/>
        <end position="284"/>
    </location>
</feature>
<evidence type="ECO:0000259" key="4">
    <source>
        <dbReference type="Pfam" id="PF03486"/>
    </source>
</evidence>
<dbReference type="Gene3D" id="3.50.50.60">
    <property type="entry name" value="FAD/NAD(P)-binding domain"/>
    <property type="match status" value="1"/>
</dbReference>
<dbReference type="Pfam" id="PF22780">
    <property type="entry name" value="HI0933_like_1st"/>
    <property type="match status" value="1"/>
</dbReference>
<feature type="domain" description="RsdA/BaiN/AoA(So)-like Rossmann fold-like" evidence="4">
    <location>
        <begin position="11"/>
        <end position="388"/>
    </location>
</feature>
<protein>
    <recommendedName>
        <fullName evidence="8">Flavin-dependent dehydrogenase</fullName>
    </recommendedName>
</protein>
<dbReference type="EMBL" id="QKZL01000009">
    <property type="protein sequence ID" value="PZX15845.1"/>
    <property type="molecule type" value="Genomic_DNA"/>
</dbReference>
<dbReference type="InterPro" id="IPR036188">
    <property type="entry name" value="FAD/NAD-bd_sf"/>
</dbReference>
<dbReference type="Gene3D" id="2.40.30.10">
    <property type="entry name" value="Translation factors"/>
    <property type="match status" value="1"/>
</dbReference>
<evidence type="ECO:0008006" key="8">
    <source>
        <dbReference type="Google" id="ProtNLM"/>
    </source>
</evidence>